<dbReference type="GO" id="GO:0046872">
    <property type="term" value="F:metal ion binding"/>
    <property type="evidence" value="ECO:0007669"/>
    <property type="project" value="UniProtKB-KW"/>
</dbReference>
<dbReference type="PANTHER" id="PTHR21281:SF0">
    <property type="entry name" value="CYTOCHROME B5 DOMAIN-CONTAINING PROTEIN 1"/>
    <property type="match status" value="1"/>
</dbReference>
<keyword evidence="5" id="KW-0408">Iron</keyword>
<accession>A0A8S1CRT0</accession>
<dbReference type="InterPro" id="IPR036400">
    <property type="entry name" value="Cyt_B5-like_heme/steroid_sf"/>
</dbReference>
<evidence type="ECO:0000256" key="8">
    <source>
        <dbReference type="ARBA" id="ARBA00038168"/>
    </source>
</evidence>
<dbReference type="AlphaFoldDB" id="A0A8S1CRT0"/>
<dbReference type="Pfam" id="PF00173">
    <property type="entry name" value="Cyt-b5"/>
    <property type="match status" value="1"/>
</dbReference>
<proteinExistence type="inferred from homology"/>
<evidence type="ECO:0000256" key="10">
    <source>
        <dbReference type="ARBA" id="ARBA00046139"/>
    </source>
</evidence>
<evidence type="ECO:0000256" key="9">
    <source>
        <dbReference type="ARBA" id="ARBA00040649"/>
    </source>
</evidence>
<dbReference type="GO" id="GO:0005930">
    <property type="term" value="C:axoneme"/>
    <property type="evidence" value="ECO:0007669"/>
    <property type="project" value="UniProtKB-SubCell"/>
</dbReference>
<feature type="domain" description="Cytochrome b5 heme-binding" evidence="11">
    <location>
        <begin position="7"/>
        <end position="60"/>
    </location>
</feature>
<comment type="caution">
    <text evidence="12">The sequence shown here is derived from an EMBL/GenBank/DDBJ whole genome shotgun (WGS) entry which is preliminary data.</text>
</comment>
<dbReference type="OrthoDB" id="260091at2759"/>
<dbReference type="InterPro" id="IPR001199">
    <property type="entry name" value="Cyt_B5-like_heme/steroid-bd"/>
</dbReference>
<keyword evidence="6" id="KW-0206">Cytoskeleton</keyword>
<evidence type="ECO:0000256" key="7">
    <source>
        <dbReference type="ARBA" id="ARBA00023273"/>
    </source>
</evidence>
<dbReference type="PANTHER" id="PTHR21281">
    <property type="entry name" value="CYTOCHROME B5 DOMAIN-CONTAINING PROTEIN 1"/>
    <property type="match status" value="1"/>
</dbReference>
<dbReference type="SUPFAM" id="SSF55856">
    <property type="entry name" value="Cytochrome b5-like heme/steroid binding domain"/>
    <property type="match status" value="1"/>
</dbReference>
<comment type="function">
    <text evidence="10">Radial spoke stalk protein that binds heme under oxidizing conditions. Required for the coordinated beating of multiple cilia maybe by functioning in a redox signaling pathway.</text>
</comment>
<evidence type="ECO:0000256" key="5">
    <source>
        <dbReference type="ARBA" id="ARBA00023004"/>
    </source>
</evidence>
<name>A0A8S1CRT0_9INSE</name>
<comment type="subcellular location">
    <subcellularLocation>
        <location evidence="1">Cytoplasm</location>
        <location evidence="1">Cytoskeleton</location>
        <location evidence="1">Cilium axoneme</location>
    </subcellularLocation>
</comment>
<dbReference type="Gene3D" id="3.10.120.10">
    <property type="entry name" value="Cytochrome b5-like heme/steroid binding domain"/>
    <property type="match status" value="1"/>
</dbReference>
<evidence type="ECO:0000256" key="4">
    <source>
        <dbReference type="ARBA" id="ARBA00022723"/>
    </source>
</evidence>
<dbReference type="EMBL" id="CADEPI010000056">
    <property type="protein sequence ID" value="CAB3370896.1"/>
    <property type="molecule type" value="Genomic_DNA"/>
</dbReference>
<keyword evidence="13" id="KW-1185">Reference proteome</keyword>
<keyword evidence="7" id="KW-0966">Cell projection</keyword>
<evidence type="ECO:0000256" key="6">
    <source>
        <dbReference type="ARBA" id="ARBA00023212"/>
    </source>
</evidence>
<organism evidence="12 13">
    <name type="scientific">Cloeon dipterum</name>
    <dbReference type="NCBI Taxonomy" id="197152"/>
    <lineage>
        <taxon>Eukaryota</taxon>
        <taxon>Metazoa</taxon>
        <taxon>Ecdysozoa</taxon>
        <taxon>Arthropoda</taxon>
        <taxon>Hexapoda</taxon>
        <taxon>Insecta</taxon>
        <taxon>Pterygota</taxon>
        <taxon>Palaeoptera</taxon>
        <taxon>Ephemeroptera</taxon>
        <taxon>Pisciforma</taxon>
        <taxon>Baetidae</taxon>
        <taxon>Cloeon</taxon>
    </lineage>
</organism>
<keyword evidence="3" id="KW-0349">Heme</keyword>
<protein>
    <recommendedName>
        <fullName evidence="9">Cytochrome b5 domain-containing protein 1</fullName>
    </recommendedName>
</protein>
<evidence type="ECO:0000256" key="2">
    <source>
        <dbReference type="ARBA" id="ARBA00022490"/>
    </source>
</evidence>
<sequence>MDFFMRKEVLTHWKASDLWVIVFERVYNLSTIVEQYGPDSEAIKPLLKFAGEDVSHWFDKETEEFLNYTNVCSGKQVPFDLHGIPPHVLDTDKLNGKPVWWKNKDLQVGVITKKQRTVRIINTLTDTMTTLECCTEDSLQKIKDRYSALGFDVSHSAFTWMSFLTGKELDLEKTLDENNIPDESAHFEELCLPDDLHIPSILLFYNNVITPPLPLRLDPNLDLTFDIQ</sequence>
<dbReference type="Proteomes" id="UP000494165">
    <property type="component" value="Unassembled WGS sequence"/>
</dbReference>
<evidence type="ECO:0000313" key="13">
    <source>
        <dbReference type="Proteomes" id="UP000494165"/>
    </source>
</evidence>
<keyword evidence="4" id="KW-0479">Metal-binding</keyword>
<evidence type="ECO:0000259" key="11">
    <source>
        <dbReference type="Pfam" id="PF00173"/>
    </source>
</evidence>
<evidence type="ECO:0000256" key="1">
    <source>
        <dbReference type="ARBA" id="ARBA00004430"/>
    </source>
</evidence>
<dbReference type="InterPro" id="IPR052320">
    <property type="entry name" value="Cytochrome_b5_domain"/>
</dbReference>
<keyword evidence="2" id="KW-0963">Cytoplasm</keyword>
<comment type="similarity">
    <text evidence="8">Belongs to the cytochrome b5 family.</text>
</comment>
<evidence type="ECO:0000256" key="3">
    <source>
        <dbReference type="ARBA" id="ARBA00022617"/>
    </source>
</evidence>
<reference evidence="12 13" key="1">
    <citation type="submission" date="2020-04" db="EMBL/GenBank/DDBJ databases">
        <authorList>
            <person name="Alioto T."/>
            <person name="Alioto T."/>
            <person name="Gomez Garrido J."/>
        </authorList>
    </citation>
    <scope>NUCLEOTIDE SEQUENCE [LARGE SCALE GENOMIC DNA]</scope>
</reference>
<gene>
    <name evidence="12" type="ORF">CLODIP_2_CD08282</name>
</gene>
<evidence type="ECO:0000313" key="12">
    <source>
        <dbReference type="EMBL" id="CAB3370896.1"/>
    </source>
</evidence>